<feature type="transmembrane region" description="Helical" evidence="5">
    <location>
        <begin position="114"/>
        <end position="132"/>
    </location>
</feature>
<evidence type="ECO:0000256" key="1">
    <source>
        <dbReference type="ARBA" id="ARBA00004141"/>
    </source>
</evidence>
<dbReference type="InterPro" id="IPR035952">
    <property type="entry name" value="Rhomboid-like_sf"/>
</dbReference>
<dbReference type="InParanoid" id="A0A1Y2PDP1"/>
<keyword evidence="2 5" id="KW-0812">Transmembrane</keyword>
<name>A0A1Y2PDP1_9FLAO</name>
<evidence type="ECO:0000259" key="6">
    <source>
        <dbReference type="Pfam" id="PF01694"/>
    </source>
</evidence>
<dbReference type="Gene3D" id="1.20.1540.10">
    <property type="entry name" value="Rhomboid-like"/>
    <property type="match status" value="1"/>
</dbReference>
<dbReference type="SUPFAM" id="SSF144091">
    <property type="entry name" value="Rhomboid-like"/>
    <property type="match status" value="1"/>
</dbReference>
<dbReference type="InterPro" id="IPR050925">
    <property type="entry name" value="Rhomboid_protease_S54"/>
</dbReference>
<protein>
    <submittedName>
        <fullName evidence="7">Membrane protein</fullName>
    </submittedName>
</protein>
<accession>A0A1Y2PDP1</accession>
<dbReference type="RefSeq" id="WP_086030329.1">
    <property type="nucleotide sequence ID" value="NZ_LAPZ01000003.1"/>
</dbReference>
<feature type="transmembrane region" description="Helical" evidence="5">
    <location>
        <begin position="164"/>
        <end position="183"/>
    </location>
</feature>
<evidence type="ECO:0000256" key="2">
    <source>
        <dbReference type="ARBA" id="ARBA00022692"/>
    </source>
</evidence>
<dbReference type="GO" id="GO:0004252">
    <property type="term" value="F:serine-type endopeptidase activity"/>
    <property type="evidence" value="ECO:0007669"/>
    <property type="project" value="InterPro"/>
</dbReference>
<feature type="transmembrane region" description="Helical" evidence="5">
    <location>
        <begin position="12"/>
        <end position="30"/>
    </location>
</feature>
<feature type="transmembrane region" description="Helical" evidence="5">
    <location>
        <begin position="92"/>
        <end position="108"/>
    </location>
</feature>
<comment type="caution">
    <text evidence="7">The sequence shown here is derived from an EMBL/GenBank/DDBJ whole genome shotgun (WGS) entry which is preliminary data.</text>
</comment>
<comment type="subcellular location">
    <subcellularLocation>
        <location evidence="1">Membrane</location>
        <topology evidence="1">Multi-pass membrane protein</topology>
    </subcellularLocation>
</comment>
<dbReference type="InterPro" id="IPR022764">
    <property type="entry name" value="Peptidase_S54_rhomboid_dom"/>
</dbReference>
<proteinExistence type="predicted"/>
<evidence type="ECO:0000313" key="7">
    <source>
        <dbReference type="EMBL" id="OSY88606.1"/>
    </source>
</evidence>
<dbReference type="PANTHER" id="PTHR43731:SF9">
    <property type="entry name" value="SLR1461 PROTEIN"/>
    <property type="match status" value="1"/>
</dbReference>
<feature type="domain" description="Peptidase S54 rhomboid" evidence="6">
    <location>
        <begin position="54"/>
        <end position="184"/>
    </location>
</feature>
<feature type="transmembrane region" description="Helical" evidence="5">
    <location>
        <begin position="139"/>
        <end position="158"/>
    </location>
</feature>
<dbReference type="EMBL" id="LAPZ01000003">
    <property type="protein sequence ID" value="OSY88606.1"/>
    <property type="molecule type" value="Genomic_DNA"/>
</dbReference>
<gene>
    <name evidence="7" type="ORF">WH52_06975</name>
</gene>
<dbReference type="AlphaFoldDB" id="A0A1Y2PDP1"/>
<dbReference type="Proteomes" id="UP000194221">
    <property type="component" value="Unassembled WGS sequence"/>
</dbReference>
<evidence type="ECO:0000256" key="5">
    <source>
        <dbReference type="SAM" id="Phobius"/>
    </source>
</evidence>
<sequence length="239" mass="28027">MKTEGKLKYSNSIFLIPFLLVFSIWLIYYLEIRFGWNFNKFGVFPRKLNGFKGVFFTHFIHSSTKHLFNNSVPLFVLTTSLFYFYREVAGKVLIYGALITGFFTWVIGRESYHIGASGVVYLLFSFVFFSGIIKKHFRLTALSLIIIFLYGSMIWYIFPVKEGMSWEGHLSGFLVGLFFAFLYRKTGIVKEEFVFTKTEFDDMFDENGNYVPPQESEEEEVTNTTQDITFLYEIKKNED</sequence>
<reference evidence="7 8" key="1">
    <citation type="submission" date="2015-03" db="EMBL/GenBank/DDBJ databases">
        <title>Genome sequence of Tenacibaculum sp. S2-2, isolated from intestinal microbiota of sea cucumber, Apostichopus japonicas.</title>
        <authorList>
            <person name="Shao Z."/>
            <person name="Wang L."/>
            <person name="Li X."/>
        </authorList>
    </citation>
    <scope>NUCLEOTIDE SEQUENCE [LARGE SCALE GENOMIC DNA]</scope>
    <source>
        <strain evidence="7 8">S2-2</strain>
    </source>
</reference>
<evidence type="ECO:0000313" key="8">
    <source>
        <dbReference type="Proteomes" id="UP000194221"/>
    </source>
</evidence>
<dbReference type="STRING" id="1635173.WH52_06975"/>
<dbReference type="PANTHER" id="PTHR43731">
    <property type="entry name" value="RHOMBOID PROTEASE"/>
    <property type="match status" value="1"/>
</dbReference>
<dbReference type="Pfam" id="PF01694">
    <property type="entry name" value="Rhomboid"/>
    <property type="match status" value="1"/>
</dbReference>
<keyword evidence="4 5" id="KW-0472">Membrane</keyword>
<dbReference type="GO" id="GO:0016020">
    <property type="term" value="C:membrane"/>
    <property type="evidence" value="ECO:0007669"/>
    <property type="project" value="UniProtKB-SubCell"/>
</dbReference>
<organism evidence="7 8">
    <name type="scientific">Tenacibaculum holothuriorum</name>
    <dbReference type="NCBI Taxonomy" id="1635173"/>
    <lineage>
        <taxon>Bacteria</taxon>
        <taxon>Pseudomonadati</taxon>
        <taxon>Bacteroidota</taxon>
        <taxon>Flavobacteriia</taxon>
        <taxon>Flavobacteriales</taxon>
        <taxon>Flavobacteriaceae</taxon>
        <taxon>Tenacibaculum</taxon>
    </lineage>
</organism>
<evidence type="ECO:0000256" key="4">
    <source>
        <dbReference type="ARBA" id="ARBA00023136"/>
    </source>
</evidence>
<feature type="transmembrane region" description="Helical" evidence="5">
    <location>
        <begin position="67"/>
        <end position="85"/>
    </location>
</feature>
<evidence type="ECO:0000256" key="3">
    <source>
        <dbReference type="ARBA" id="ARBA00022989"/>
    </source>
</evidence>
<keyword evidence="8" id="KW-1185">Reference proteome</keyword>
<keyword evidence="3 5" id="KW-1133">Transmembrane helix</keyword>
<dbReference type="OrthoDB" id="465874at2"/>